<dbReference type="Gene3D" id="2.60.40.640">
    <property type="match status" value="1"/>
</dbReference>
<dbReference type="SMART" id="SM01017">
    <property type="entry name" value="Arrestin_C"/>
    <property type="match status" value="1"/>
</dbReference>
<dbReference type="InParanoid" id="A0A1Y1Z4D7"/>
<dbReference type="EMBL" id="MCFE01000909">
    <property type="protein sequence ID" value="ORX76926.1"/>
    <property type="molecule type" value="Genomic_DNA"/>
</dbReference>
<evidence type="ECO:0000313" key="3">
    <source>
        <dbReference type="EMBL" id="ORY05109.1"/>
    </source>
</evidence>
<dbReference type="GO" id="GO:0005829">
    <property type="term" value="C:cytosol"/>
    <property type="evidence" value="ECO:0007669"/>
    <property type="project" value="TreeGrafter"/>
</dbReference>
<dbReference type="PANTHER" id="PTHR11188:SF17">
    <property type="entry name" value="FI21816P1"/>
    <property type="match status" value="1"/>
</dbReference>
<dbReference type="Pfam" id="PF00339">
    <property type="entry name" value="Arrestin_N"/>
    <property type="match status" value="1"/>
</dbReference>
<organism evidence="3 4">
    <name type="scientific">Basidiobolus meristosporus CBS 931.73</name>
    <dbReference type="NCBI Taxonomy" id="1314790"/>
    <lineage>
        <taxon>Eukaryota</taxon>
        <taxon>Fungi</taxon>
        <taxon>Fungi incertae sedis</taxon>
        <taxon>Zoopagomycota</taxon>
        <taxon>Entomophthoromycotina</taxon>
        <taxon>Basidiobolomycetes</taxon>
        <taxon>Basidiobolales</taxon>
        <taxon>Basidiobolaceae</taxon>
        <taxon>Basidiobolus</taxon>
    </lineage>
</organism>
<protein>
    <recommendedName>
        <fullName evidence="1">Arrestin C-terminal-like domain-containing protein</fullName>
    </recommendedName>
</protein>
<evidence type="ECO:0000313" key="2">
    <source>
        <dbReference type="EMBL" id="ORX76926.1"/>
    </source>
</evidence>
<feature type="domain" description="Arrestin C-terminal-like" evidence="1">
    <location>
        <begin position="161"/>
        <end position="289"/>
    </location>
</feature>
<dbReference type="GO" id="GO:0030674">
    <property type="term" value="F:protein-macromolecule adaptor activity"/>
    <property type="evidence" value="ECO:0007669"/>
    <property type="project" value="TreeGrafter"/>
</dbReference>
<dbReference type="Pfam" id="PF02752">
    <property type="entry name" value="Arrestin_C"/>
    <property type="match status" value="1"/>
</dbReference>
<name>A0A1Y1Z4D7_9FUNG</name>
<reference evidence="3 4" key="1">
    <citation type="submission" date="2016-07" db="EMBL/GenBank/DDBJ databases">
        <title>Pervasive Adenine N6-methylation of Active Genes in Fungi.</title>
        <authorList>
            <consortium name="DOE Joint Genome Institute"/>
            <person name="Mondo S.J."/>
            <person name="Dannebaum R.O."/>
            <person name="Kuo R.C."/>
            <person name="Labutti K."/>
            <person name="Haridas S."/>
            <person name="Kuo A."/>
            <person name="Salamov A."/>
            <person name="Ahrendt S.R."/>
            <person name="Lipzen A."/>
            <person name="Sullivan W."/>
            <person name="Andreopoulos W.B."/>
            <person name="Clum A."/>
            <person name="Lindquist E."/>
            <person name="Daum C."/>
            <person name="Ramamoorthy G.K."/>
            <person name="Gryganskyi A."/>
            <person name="Culley D."/>
            <person name="Magnuson J.K."/>
            <person name="James T.Y."/>
            <person name="O'Malley M.A."/>
            <person name="Stajich J.E."/>
            <person name="Spatafora J.W."/>
            <person name="Visel A."/>
            <person name="Grigoriev I.V."/>
        </authorList>
    </citation>
    <scope>NUCLEOTIDE SEQUENCE [LARGE SCALE GENOMIC DNA]</scope>
    <source>
        <strain evidence="3 4">CBS 931.73</strain>
    </source>
</reference>
<dbReference type="GO" id="GO:0005886">
    <property type="term" value="C:plasma membrane"/>
    <property type="evidence" value="ECO:0007669"/>
    <property type="project" value="TreeGrafter"/>
</dbReference>
<keyword evidence="4" id="KW-1185">Reference proteome</keyword>
<accession>A0A1Y1Z4D7</accession>
<dbReference type="GO" id="GO:0070086">
    <property type="term" value="P:ubiquitin-dependent endocytosis"/>
    <property type="evidence" value="ECO:0007669"/>
    <property type="project" value="TreeGrafter"/>
</dbReference>
<dbReference type="OrthoDB" id="2333384at2759"/>
<dbReference type="InterPro" id="IPR011022">
    <property type="entry name" value="Arrestin_C-like"/>
</dbReference>
<dbReference type="PANTHER" id="PTHR11188">
    <property type="entry name" value="ARRESTIN DOMAIN CONTAINING PROTEIN"/>
    <property type="match status" value="1"/>
</dbReference>
<dbReference type="InterPro" id="IPR050357">
    <property type="entry name" value="Arrestin_domain-protein"/>
</dbReference>
<dbReference type="InterPro" id="IPR014756">
    <property type="entry name" value="Ig_E-set"/>
</dbReference>
<evidence type="ECO:0000259" key="1">
    <source>
        <dbReference type="SMART" id="SM01017"/>
    </source>
</evidence>
<dbReference type="AlphaFoldDB" id="A0A1Y1Z4D7"/>
<proteinExistence type="predicted"/>
<dbReference type="GO" id="GO:0031625">
    <property type="term" value="F:ubiquitin protein ligase binding"/>
    <property type="evidence" value="ECO:0007669"/>
    <property type="project" value="TreeGrafter"/>
</dbReference>
<dbReference type="STRING" id="1314790.A0A1Y1Z4D7"/>
<dbReference type="InterPro" id="IPR014752">
    <property type="entry name" value="Arrestin-like_C"/>
</dbReference>
<comment type="caution">
    <text evidence="3">The sequence shown here is derived from an EMBL/GenBank/DDBJ whole genome shotgun (WGS) entry which is preliminary data.</text>
</comment>
<gene>
    <name evidence="3" type="ORF">K493DRAFT_296643</name>
    <name evidence="2" type="ORF">K493DRAFT_363543</name>
</gene>
<dbReference type="SUPFAM" id="SSF81296">
    <property type="entry name" value="E set domains"/>
    <property type="match status" value="1"/>
</dbReference>
<dbReference type="EMBL" id="MCFE01000028">
    <property type="protein sequence ID" value="ORY05109.1"/>
    <property type="molecule type" value="Genomic_DNA"/>
</dbReference>
<evidence type="ECO:0000313" key="4">
    <source>
        <dbReference type="Proteomes" id="UP000193498"/>
    </source>
</evidence>
<sequence length="325" mass="36686">MKSSCCEILLEKPAIILHGSPSEAAGVAFRGALILDVKKVTKIKSIQLRLEGRAQIIRESGHSDGTNKIILDDTLTLIEPNSTYSLAVGKNAFEFEYRFPGHLPETVVTQFGQITYRLKATIERPHILCDIRIQKPVLVKRFLRSVGADIHDESLHITQVYKSAASVSIQAPKRNYTLGEVVPLHVKVLPLKEKVKVRRVAFRLVQNVSLGEENSKKTQQWREISNQAVSCSEFLFNVRLPKNDIFQPGCSTKYIQTSHEVIVLVGFDINGKIECGYITFNIEITHKRQEDESLPVYTPVEESVAPKLPSYKEITIDTYRTCLIR</sequence>
<dbReference type="InterPro" id="IPR011021">
    <property type="entry name" value="Arrestin-like_N"/>
</dbReference>
<dbReference type="Proteomes" id="UP000193498">
    <property type="component" value="Unassembled WGS sequence"/>
</dbReference>